<sequence length="175" mass="20213">MMMENHRNILLGSSVTICFHLQYHTVRGEGTSDKHLRYVSCSFALQKVYNKVRFYLIAAFNKKNHNILIRSLGLPSDDISNRNAGRQIMVNHFSLENTHWSTNGRQVIIDEYPFSFCVSPTLEEKHKTKNTNPLAYIEDILNLNDDDGKSQKYSSGIKCHDLFSPSISYRQGRRN</sequence>
<dbReference type="AlphaFoldDB" id="A0A7S1BUK8"/>
<proteinExistence type="predicted"/>
<name>A0A7S1BUK8_9STRA</name>
<dbReference type="EMBL" id="HBFR01035251">
    <property type="protein sequence ID" value="CAD8898451.1"/>
    <property type="molecule type" value="Transcribed_RNA"/>
</dbReference>
<accession>A0A7S1BUK8</accession>
<protein>
    <submittedName>
        <fullName evidence="1">Uncharacterized protein</fullName>
    </submittedName>
</protein>
<gene>
    <name evidence="1" type="ORF">CHYS00102_LOCUS25665</name>
</gene>
<evidence type="ECO:0000313" key="1">
    <source>
        <dbReference type="EMBL" id="CAD8898451.1"/>
    </source>
</evidence>
<reference evidence="1" key="1">
    <citation type="submission" date="2021-01" db="EMBL/GenBank/DDBJ databases">
        <authorList>
            <person name="Corre E."/>
            <person name="Pelletier E."/>
            <person name="Niang G."/>
            <person name="Scheremetjew M."/>
            <person name="Finn R."/>
            <person name="Kale V."/>
            <person name="Holt S."/>
            <person name="Cochrane G."/>
            <person name="Meng A."/>
            <person name="Brown T."/>
            <person name="Cohen L."/>
        </authorList>
    </citation>
    <scope>NUCLEOTIDE SEQUENCE</scope>
    <source>
        <strain evidence="1">308</strain>
    </source>
</reference>
<organism evidence="1">
    <name type="scientific">Corethron hystrix</name>
    <dbReference type="NCBI Taxonomy" id="216773"/>
    <lineage>
        <taxon>Eukaryota</taxon>
        <taxon>Sar</taxon>
        <taxon>Stramenopiles</taxon>
        <taxon>Ochrophyta</taxon>
        <taxon>Bacillariophyta</taxon>
        <taxon>Coscinodiscophyceae</taxon>
        <taxon>Corethrophycidae</taxon>
        <taxon>Corethrales</taxon>
        <taxon>Corethraceae</taxon>
        <taxon>Corethron</taxon>
    </lineage>
</organism>